<dbReference type="InterPro" id="IPR004358">
    <property type="entry name" value="Sig_transdc_His_kin-like_C"/>
</dbReference>
<dbReference type="Pfam" id="PF13185">
    <property type="entry name" value="GAF_2"/>
    <property type="match status" value="2"/>
</dbReference>
<dbReference type="InterPro" id="IPR029016">
    <property type="entry name" value="GAF-like_dom_sf"/>
</dbReference>
<dbReference type="InterPro" id="IPR003594">
    <property type="entry name" value="HATPase_dom"/>
</dbReference>
<dbReference type="GO" id="GO:0000156">
    <property type="term" value="F:phosphorelay response regulator activity"/>
    <property type="evidence" value="ECO:0007669"/>
    <property type="project" value="TreeGrafter"/>
</dbReference>
<dbReference type="PROSITE" id="PS50109">
    <property type="entry name" value="HIS_KIN"/>
    <property type="match status" value="1"/>
</dbReference>
<dbReference type="SUPFAM" id="SSF55781">
    <property type="entry name" value="GAF domain-like"/>
    <property type="match status" value="5"/>
</dbReference>
<dbReference type="PRINTS" id="PR00344">
    <property type="entry name" value="BCTRLSENSOR"/>
</dbReference>
<dbReference type="GO" id="GO:0007234">
    <property type="term" value="P:osmosensory signaling via phosphorelay pathway"/>
    <property type="evidence" value="ECO:0007669"/>
    <property type="project" value="TreeGrafter"/>
</dbReference>
<dbReference type="EMBL" id="BMQL01000022">
    <property type="protein sequence ID" value="GGR18748.1"/>
    <property type="molecule type" value="Genomic_DNA"/>
</dbReference>
<comment type="caution">
    <text evidence="8">The sequence shown here is derived from an EMBL/GenBank/DDBJ whole genome shotgun (WGS) entry which is preliminary data.</text>
</comment>
<dbReference type="SMART" id="SM00065">
    <property type="entry name" value="GAF"/>
    <property type="match status" value="5"/>
</dbReference>
<name>A0A918F8F1_9DEIO</name>
<dbReference type="PANTHER" id="PTHR42878:SF15">
    <property type="entry name" value="BACTERIOPHYTOCHROME"/>
    <property type="match status" value="1"/>
</dbReference>
<evidence type="ECO:0000256" key="6">
    <source>
        <dbReference type="SAM" id="MobiDB-lite"/>
    </source>
</evidence>
<organism evidence="8 9">
    <name type="scientific">Deinococcus ruber</name>
    <dbReference type="NCBI Taxonomy" id="1848197"/>
    <lineage>
        <taxon>Bacteria</taxon>
        <taxon>Thermotogati</taxon>
        <taxon>Deinococcota</taxon>
        <taxon>Deinococci</taxon>
        <taxon>Deinococcales</taxon>
        <taxon>Deinococcaceae</taxon>
        <taxon>Deinococcus</taxon>
    </lineage>
</organism>
<evidence type="ECO:0000313" key="9">
    <source>
        <dbReference type="Proteomes" id="UP000603865"/>
    </source>
</evidence>
<dbReference type="InterPro" id="IPR005467">
    <property type="entry name" value="His_kinase_dom"/>
</dbReference>
<reference evidence="8" key="1">
    <citation type="journal article" date="2014" name="Int. J. Syst. Evol. Microbiol.">
        <title>Complete genome sequence of Corynebacterium casei LMG S-19264T (=DSM 44701T), isolated from a smear-ripened cheese.</title>
        <authorList>
            <consortium name="US DOE Joint Genome Institute (JGI-PGF)"/>
            <person name="Walter F."/>
            <person name="Albersmeier A."/>
            <person name="Kalinowski J."/>
            <person name="Ruckert C."/>
        </authorList>
    </citation>
    <scope>NUCLEOTIDE SEQUENCE</scope>
    <source>
        <strain evidence="8">JCM 31311</strain>
    </source>
</reference>
<dbReference type="InterPro" id="IPR050351">
    <property type="entry name" value="BphY/WalK/GraS-like"/>
</dbReference>
<dbReference type="Gene3D" id="3.30.450.40">
    <property type="match status" value="5"/>
</dbReference>
<dbReference type="Pfam" id="PF02518">
    <property type="entry name" value="HATPase_c"/>
    <property type="match status" value="1"/>
</dbReference>
<comment type="catalytic activity">
    <reaction evidence="1">
        <text>ATP + protein L-histidine = ADP + protein N-phospho-L-histidine.</text>
        <dbReference type="EC" id="2.7.13.3"/>
    </reaction>
</comment>
<dbReference type="AlphaFoldDB" id="A0A918F8F1"/>
<keyword evidence="5" id="KW-0418">Kinase</keyword>
<dbReference type="SUPFAM" id="SSF55874">
    <property type="entry name" value="ATPase domain of HSP90 chaperone/DNA topoisomerase II/histidine kinase"/>
    <property type="match status" value="1"/>
</dbReference>
<keyword evidence="9" id="KW-1185">Reference proteome</keyword>
<dbReference type="Gene3D" id="1.10.287.130">
    <property type="match status" value="1"/>
</dbReference>
<dbReference type="InterPro" id="IPR036097">
    <property type="entry name" value="HisK_dim/P_sf"/>
</dbReference>
<evidence type="ECO:0000256" key="1">
    <source>
        <dbReference type="ARBA" id="ARBA00000085"/>
    </source>
</evidence>
<evidence type="ECO:0000256" key="4">
    <source>
        <dbReference type="ARBA" id="ARBA00022679"/>
    </source>
</evidence>
<dbReference type="Proteomes" id="UP000603865">
    <property type="component" value="Unassembled WGS sequence"/>
</dbReference>
<gene>
    <name evidence="8" type="ORF">GCM10008957_34230</name>
</gene>
<evidence type="ECO:0000256" key="2">
    <source>
        <dbReference type="ARBA" id="ARBA00012438"/>
    </source>
</evidence>
<keyword evidence="4" id="KW-0808">Transferase</keyword>
<evidence type="ECO:0000313" key="8">
    <source>
        <dbReference type="EMBL" id="GGR18748.1"/>
    </source>
</evidence>
<proteinExistence type="predicted"/>
<dbReference type="FunFam" id="3.30.565.10:FF:000006">
    <property type="entry name" value="Sensor histidine kinase WalK"/>
    <property type="match status" value="1"/>
</dbReference>
<dbReference type="InterPro" id="IPR003018">
    <property type="entry name" value="GAF"/>
</dbReference>
<protein>
    <recommendedName>
        <fullName evidence="2">histidine kinase</fullName>
        <ecNumber evidence="2">2.7.13.3</ecNumber>
    </recommendedName>
</protein>
<evidence type="ECO:0000256" key="3">
    <source>
        <dbReference type="ARBA" id="ARBA00022553"/>
    </source>
</evidence>
<keyword evidence="3" id="KW-0597">Phosphoprotein</keyword>
<dbReference type="Pfam" id="PF00512">
    <property type="entry name" value="HisKA"/>
    <property type="match status" value="1"/>
</dbReference>
<feature type="region of interest" description="Disordered" evidence="6">
    <location>
        <begin position="1110"/>
        <end position="1129"/>
    </location>
</feature>
<evidence type="ECO:0000259" key="7">
    <source>
        <dbReference type="PROSITE" id="PS50109"/>
    </source>
</evidence>
<dbReference type="SMART" id="SM00388">
    <property type="entry name" value="HisKA"/>
    <property type="match status" value="1"/>
</dbReference>
<dbReference type="CDD" id="cd00082">
    <property type="entry name" value="HisKA"/>
    <property type="match status" value="1"/>
</dbReference>
<dbReference type="Gene3D" id="3.30.565.10">
    <property type="entry name" value="Histidine kinase-like ATPase, C-terminal domain"/>
    <property type="match status" value="1"/>
</dbReference>
<dbReference type="InterPro" id="IPR036890">
    <property type="entry name" value="HATPase_C_sf"/>
</dbReference>
<dbReference type="SMART" id="SM00387">
    <property type="entry name" value="HATPase_c"/>
    <property type="match status" value="1"/>
</dbReference>
<feature type="domain" description="Histidine kinase" evidence="7">
    <location>
        <begin position="904"/>
        <end position="1118"/>
    </location>
</feature>
<dbReference type="InterPro" id="IPR003661">
    <property type="entry name" value="HisK_dim/P_dom"/>
</dbReference>
<accession>A0A918F8F1</accession>
<dbReference type="PANTHER" id="PTHR42878">
    <property type="entry name" value="TWO-COMPONENT HISTIDINE KINASE"/>
    <property type="match status" value="1"/>
</dbReference>
<dbReference type="GO" id="GO:0000155">
    <property type="term" value="F:phosphorelay sensor kinase activity"/>
    <property type="evidence" value="ECO:0007669"/>
    <property type="project" value="InterPro"/>
</dbReference>
<evidence type="ECO:0000256" key="5">
    <source>
        <dbReference type="ARBA" id="ARBA00022777"/>
    </source>
</evidence>
<reference evidence="8" key="2">
    <citation type="submission" date="2020-09" db="EMBL/GenBank/DDBJ databases">
        <authorList>
            <person name="Sun Q."/>
            <person name="Ohkuma M."/>
        </authorList>
    </citation>
    <scope>NUCLEOTIDE SEQUENCE</scope>
    <source>
        <strain evidence="8">JCM 31311</strain>
    </source>
</reference>
<sequence>MAAARSASQVLSLSERLQDVTEHLASATTQDAVFEAVLRPALDALGAVAGVVLVMAAGRLELAASHRSGASWTPSVWQDGPLEPGSPTADALNRREPLYFEHAGALGAAYPLLEAHSGGVAPVASALLPMFTGERPLGCIALDFSEPHVFTRKERRFLRTLSAQCGIALERAHLSLNLERQVQERTAQLETEMRAQEAFVAFSEAVGSELDVQLLAQQALNLLNLRFPGSTGAYYQLEDDLWKLRRHTDDLYDTPELLQLLKDGLPRDTPMFLQAFRSHRPTFVNGWDSEREQVQRTEDYAAVSAYPLVQADGRVRAMLVVGLKDQTSWAERDRAVFRAVGRSLNLALDRSVQTEVMRQQNDELAARTRALEAFAQLTADLSVQRDPYALVQRAQEVALSLLPPGYTLYYERSETRWRNRVQVGDVGEPALQAFIDAGPLVGQTPSVDVAWETRQPLYQDDYARGSDTPDEMVQHVGAAASLPILNAGEPVGILIVVLFGRRNWTHTDRAVLETMVSSLELALDRARQARQLEEERASLETFVAFTEAASSIDQLGDLSRTAFATIQALFPGSTVALYELHEGLWKATHHADDMRPELAKLIEAGLPPTTPIFAQLMKEKRPVFVDHWSADTEEIAHSQTIQTACLYPVFQDGEVCAALGVGLEHQPSWSDRDRTVVLAMGRSFTLLYDRISTLEALAARQREAESRTQSLEAFALLTRDLGVQGDRAALVRRAQEVVLSVLGEGFAGYFEPDAARTHWRLISGAGALPFPELQPIVETGLDWAHTQTLWLPWTTGLPLYQDIYDRSTDGLEDLFGPFPVDGATAAVPLLQGSKPVGVFAVWMSAARPWRKVDRAVLEGVLRSLEVALERAESVAQLAERSRDLEHSNSDLRSANEELEAFAYSVSHDLRTPVRHIRGFNNLLRGALGEPLDDKARRYLSVIDDAAKRMDTLIEAMLDLSRTSRLPLRSETVDLNALTSAVLSELEPETAGRQVEWVISSLPQVQGDAATLRQVLMNLLSNALKYTRTRPLARIEVRADEQQEMWFIHVQDNGVGFDEKYAGKLFGVFQRLHRQDDFEGVGVGLANVRRIILRHRGEVFASSRPGEGATFSFSLPKDERDSAGRTANVI</sequence>
<dbReference type="RefSeq" id="WP_189091725.1">
    <property type="nucleotide sequence ID" value="NZ_BMQL01000022.1"/>
</dbReference>
<dbReference type="SUPFAM" id="SSF47384">
    <property type="entry name" value="Homodimeric domain of signal transducing histidine kinase"/>
    <property type="match status" value="1"/>
</dbReference>
<dbReference type="GO" id="GO:0030295">
    <property type="term" value="F:protein kinase activator activity"/>
    <property type="evidence" value="ECO:0007669"/>
    <property type="project" value="TreeGrafter"/>
</dbReference>
<dbReference type="EC" id="2.7.13.3" evidence="2"/>